<comment type="function">
    <text evidence="3">Most highly expressed siglec (sialic acid-binding immunoglobulin-like lectin) on B-cells that plays a role in various aspects of B-cell biology including differentiation, antigen presentation, and trafficking to bone marrow. Binds to alpha 2,6-linked sialic acid residues of surface molecules such as CD22 itself, CD45 and IgM in a cis configuration. Can also bind to ligands on other cells as an adhesion molecule in a trans configuration. Acts as an inhibitory coreceptor on the surface of B-cells and inhibits B-cell receptor induced signaling, characterized by inhibition of the calcium mobilization and cellular activation. Mechanistically, the immunoreceptor tyrosine-based inhibitory motif domain is phosphorylated by the Src kinase LYN, which in turn leads to the recruitment of the protein tyrosine phosphatase 1/PTPN6, leading to the negative regulation of BCR signaling. If this negative signaling from is of sufficient strength, apoptosis of the B-cell can be induced.</text>
</comment>
<dbReference type="InterPro" id="IPR013783">
    <property type="entry name" value="Ig-like_fold"/>
</dbReference>
<accession>A0A4W5M9J0</accession>
<evidence type="ECO:0000256" key="2">
    <source>
        <dbReference type="ARBA" id="ARBA00041781"/>
    </source>
</evidence>
<proteinExistence type="predicted"/>
<reference evidence="8" key="3">
    <citation type="submission" date="2025-09" db="UniProtKB">
        <authorList>
            <consortium name="Ensembl"/>
        </authorList>
    </citation>
    <scope>IDENTIFICATION</scope>
</reference>
<dbReference type="Ensembl" id="ENSHHUT00000036490.1">
    <property type="protein sequence ID" value="ENSHHUP00000035082.1"/>
    <property type="gene ID" value="ENSHHUG00000022089.1"/>
</dbReference>
<dbReference type="InterPro" id="IPR003598">
    <property type="entry name" value="Ig_sub2"/>
</dbReference>
<dbReference type="PROSITE" id="PS50835">
    <property type="entry name" value="IG_LIKE"/>
    <property type="match status" value="3"/>
</dbReference>
<keyword evidence="9" id="KW-1185">Reference proteome</keyword>
<dbReference type="PRINTS" id="PR01474">
    <property type="entry name" value="VCAM1"/>
</dbReference>
<feature type="region of interest" description="Disordered" evidence="5">
    <location>
        <begin position="446"/>
        <end position="466"/>
    </location>
</feature>
<dbReference type="PANTHER" id="PTHR46013:SF4">
    <property type="entry name" value="B-CELL RECEPTOR CD22-RELATED"/>
    <property type="match status" value="1"/>
</dbReference>
<feature type="domain" description="Ig-like" evidence="7">
    <location>
        <begin position="136"/>
        <end position="223"/>
    </location>
</feature>
<dbReference type="SMART" id="SM00409">
    <property type="entry name" value="IG"/>
    <property type="match status" value="4"/>
</dbReference>
<dbReference type="GeneTree" id="ENSGT01010000222294"/>
<dbReference type="Pfam" id="PF13895">
    <property type="entry name" value="Ig_2"/>
    <property type="match status" value="2"/>
</dbReference>
<dbReference type="InterPro" id="IPR007110">
    <property type="entry name" value="Ig-like_dom"/>
</dbReference>
<evidence type="ECO:0000313" key="9">
    <source>
        <dbReference type="Proteomes" id="UP000314982"/>
    </source>
</evidence>
<comment type="subunit">
    <text evidence="4">Predominantly monomer of isoform CD22-beta. Also found as heterodimer of isoform CD22-beta and a shorter isoform. Interacts with PTPN6/SHP-1, LYN, SYK, PIK3R1/PIK3R2 and PLCG1 upon phosphorylation. Interacts with GRB2, INPP5D and SHC1 upon phosphorylation. May form a complex with INPP5D/SHIP, GRB2 and SHC1.</text>
</comment>
<dbReference type="InterPro" id="IPR003989">
    <property type="entry name" value="VCAM-1"/>
</dbReference>
<evidence type="ECO:0000256" key="6">
    <source>
        <dbReference type="SAM" id="Phobius"/>
    </source>
</evidence>
<evidence type="ECO:0000256" key="3">
    <source>
        <dbReference type="ARBA" id="ARBA00045430"/>
    </source>
</evidence>
<dbReference type="AlphaFoldDB" id="A0A4W5M9J0"/>
<evidence type="ECO:0000256" key="5">
    <source>
        <dbReference type="SAM" id="MobiDB-lite"/>
    </source>
</evidence>
<feature type="domain" description="Ig-like" evidence="7">
    <location>
        <begin position="228"/>
        <end position="314"/>
    </location>
</feature>
<evidence type="ECO:0000256" key="4">
    <source>
        <dbReference type="ARBA" id="ARBA00046458"/>
    </source>
</evidence>
<sequence length="511" mass="56561">MDLSNTSKTLENSLITVSGIDQLHFVSGVLGESCMNVTYTHQSICALKGSTVDISCFYTHPSWYNVTEVSWFSKWETGVTNDLSQDPEYADRVKYHRQTDKDSTLKITDLRERDSTEYKFRFKAVNAEWGYTFSGTTLSVTGLQVEVTPATVTEGQRVTLACGTICTLTDNPNPSYIWYKKGQRLTNQNNSLILNPVSSEDAGRYSCAVEGFEDLHSPEETLTVKYGPKNTRASIHLSDEIVEGSSVTLTCISDANPPVDKYTWYKKIGGHYQSFSYGNTELQHVFSAIQSSDNGEYYCEAPNEMGTDRSESINIDVKYGPKNPSVSVSPSGEIVEGSSVTLTCSSDANPPVQNYTWYKKNVTSPILSGQNYNITTISSEYSGHYYCEARNKIASENSTALMLIVAVKQTSNKTAAVGIIVVVLVLILCLSGLMWFRKKASKSTSGTIETRDTADDGQGDSSPMYDNVLGMEMQQRQRPPSSQDDVHYTTIHFSRSKNQDELCTPPSSTLL</sequence>
<organism evidence="8 9">
    <name type="scientific">Hucho hucho</name>
    <name type="common">huchen</name>
    <dbReference type="NCBI Taxonomy" id="62062"/>
    <lineage>
        <taxon>Eukaryota</taxon>
        <taxon>Metazoa</taxon>
        <taxon>Chordata</taxon>
        <taxon>Craniata</taxon>
        <taxon>Vertebrata</taxon>
        <taxon>Euteleostomi</taxon>
        <taxon>Actinopterygii</taxon>
        <taxon>Neopterygii</taxon>
        <taxon>Teleostei</taxon>
        <taxon>Protacanthopterygii</taxon>
        <taxon>Salmoniformes</taxon>
        <taxon>Salmonidae</taxon>
        <taxon>Salmoninae</taxon>
        <taxon>Hucho</taxon>
    </lineage>
</organism>
<dbReference type="GO" id="GO:0016020">
    <property type="term" value="C:membrane"/>
    <property type="evidence" value="ECO:0007669"/>
    <property type="project" value="InterPro"/>
</dbReference>
<feature type="domain" description="Ig-like" evidence="7">
    <location>
        <begin position="324"/>
        <end position="400"/>
    </location>
</feature>
<reference evidence="9" key="1">
    <citation type="submission" date="2018-06" db="EMBL/GenBank/DDBJ databases">
        <title>Genome assembly of Danube salmon.</title>
        <authorList>
            <person name="Macqueen D.J."/>
            <person name="Gundappa M.K."/>
        </authorList>
    </citation>
    <scope>NUCLEOTIDE SEQUENCE [LARGE SCALE GENOMIC DNA]</scope>
</reference>
<evidence type="ECO:0000313" key="8">
    <source>
        <dbReference type="Ensembl" id="ENSHHUP00000035082.1"/>
    </source>
</evidence>
<evidence type="ECO:0000256" key="1">
    <source>
        <dbReference type="ARBA" id="ARBA00040106"/>
    </source>
</evidence>
<keyword evidence="6" id="KW-0812">Transmembrane</keyword>
<dbReference type="SUPFAM" id="SSF48726">
    <property type="entry name" value="Immunoglobulin"/>
    <property type="match status" value="4"/>
</dbReference>
<name>A0A4W5M9J0_9TELE</name>
<dbReference type="Pfam" id="PF13927">
    <property type="entry name" value="Ig_3"/>
    <property type="match status" value="1"/>
</dbReference>
<dbReference type="Gene3D" id="2.60.40.10">
    <property type="entry name" value="Immunoglobulins"/>
    <property type="match status" value="4"/>
</dbReference>
<dbReference type="InterPro" id="IPR036179">
    <property type="entry name" value="Ig-like_dom_sf"/>
</dbReference>
<dbReference type="Proteomes" id="UP000314982">
    <property type="component" value="Unassembled WGS sequence"/>
</dbReference>
<keyword evidence="6" id="KW-0472">Membrane</keyword>
<dbReference type="Pfam" id="PF24518">
    <property type="entry name" value="Ig_CD22"/>
    <property type="match status" value="1"/>
</dbReference>
<evidence type="ECO:0000259" key="7">
    <source>
        <dbReference type="PROSITE" id="PS50835"/>
    </source>
</evidence>
<dbReference type="SMART" id="SM00408">
    <property type="entry name" value="IGc2"/>
    <property type="match status" value="3"/>
</dbReference>
<dbReference type="InterPro" id="IPR003599">
    <property type="entry name" value="Ig_sub"/>
</dbReference>
<dbReference type="PANTHER" id="PTHR46013">
    <property type="entry name" value="VASCULAR CELL ADHESION MOLECULE 1"/>
    <property type="match status" value="1"/>
</dbReference>
<protein>
    <recommendedName>
        <fullName evidence="1">B-cell receptor CD22</fullName>
    </recommendedName>
    <alternativeName>
        <fullName evidence="2">Sialic acid-binding Ig-like lectin 2</fullName>
    </alternativeName>
</protein>
<keyword evidence="6" id="KW-1133">Transmembrane helix</keyword>
<feature type="transmembrane region" description="Helical" evidence="6">
    <location>
        <begin position="415"/>
        <end position="436"/>
    </location>
</feature>
<dbReference type="GO" id="GO:0098609">
    <property type="term" value="P:cell-cell adhesion"/>
    <property type="evidence" value="ECO:0007669"/>
    <property type="project" value="InterPro"/>
</dbReference>
<dbReference type="InterPro" id="IPR056386">
    <property type="entry name" value="Ig_CD22"/>
</dbReference>
<reference evidence="8" key="2">
    <citation type="submission" date="2025-08" db="UniProtKB">
        <authorList>
            <consortium name="Ensembl"/>
        </authorList>
    </citation>
    <scope>IDENTIFICATION</scope>
</reference>